<dbReference type="RefSeq" id="WP_198521613.1">
    <property type="nucleotide sequence ID" value="NZ_CP104143.1"/>
</dbReference>
<dbReference type="Proteomes" id="UP001060123">
    <property type="component" value="Chromosome"/>
</dbReference>
<protein>
    <recommendedName>
        <fullName evidence="4">DUF2946 domain-containing protein</fullName>
    </recommendedName>
</protein>
<keyword evidence="3" id="KW-1185">Reference proteome</keyword>
<organism evidence="2 3">
    <name type="scientific">Rhizobium sullae</name>
    <name type="common">Rhizobium hedysari</name>
    <dbReference type="NCBI Taxonomy" id="50338"/>
    <lineage>
        <taxon>Bacteria</taxon>
        <taxon>Pseudomonadati</taxon>
        <taxon>Pseudomonadota</taxon>
        <taxon>Alphaproteobacteria</taxon>
        <taxon>Hyphomicrobiales</taxon>
        <taxon>Rhizobiaceae</taxon>
        <taxon>Rhizobium/Agrobacterium group</taxon>
        <taxon>Rhizobium</taxon>
    </lineage>
</organism>
<evidence type="ECO:0008006" key="4">
    <source>
        <dbReference type="Google" id="ProtNLM"/>
    </source>
</evidence>
<keyword evidence="1" id="KW-1133">Transmembrane helix</keyword>
<evidence type="ECO:0000313" key="3">
    <source>
        <dbReference type="Proteomes" id="UP001060123"/>
    </source>
</evidence>
<keyword evidence="1" id="KW-0472">Membrane</keyword>
<keyword evidence="1" id="KW-0812">Transmembrane</keyword>
<evidence type="ECO:0000256" key="1">
    <source>
        <dbReference type="SAM" id="Phobius"/>
    </source>
</evidence>
<feature type="transmembrane region" description="Helical" evidence="1">
    <location>
        <begin position="12"/>
        <end position="30"/>
    </location>
</feature>
<reference evidence="2" key="1">
    <citation type="submission" date="2022-09" db="EMBL/GenBank/DDBJ databases">
        <title>Australian commercial rhizobial inoculants.</title>
        <authorList>
            <person name="Kohlmeier M.G."/>
            <person name="O'Hara G.W."/>
            <person name="Colombi E."/>
            <person name="Ramsay J.P."/>
            <person name="Terpolilli J."/>
        </authorList>
    </citation>
    <scope>NUCLEOTIDE SEQUENCE</scope>
    <source>
        <strain evidence="2">WSM1592</strain>
    </source>
</reference>
<sequence length="135" mass="14310">MGKMYRITVSKLLVMIRLVIIVSLAGYSLSNANAVMHGSSVPELEAVASETMPSHGGHDVAEAAHLDHSHGDISDNANGVSKLVKQECCSDFCGGLGMICEGPDVGGPVETSIRQFVDDQQTFGELPPLHRPPNI</sequence>
<evidence type="ECO:0000313" key="2">
    <source>
        <dbReference type="EMBL" id="UWU15662.1"/>
    </source>
</evidence>
<accession>A0ABY5XM31</accession>
<name>A0ABY5XM31_RHISU</name>
<dbReference type="EMBL" id="CP104143">
    <property type="protein sequence ID" value="UWU15662.1"/>
    <property type="molecule type" value="Genomic_DNA"/>
</dbReference>
<proteinExistence type="predicted"/>
<gene>
    <name evidence="2" type="ORF">N2599_06605</name>
</gene>